<keyword evidence="2" id="KW-0472">Membrane</keyword>
<evidence type="ECO:0000256" key="2">
    <source>
        <dbReference type="SAM" id="Phobius"/>
    </source>
</evidence>
<name>A0A8H5LNK6_9AGAR</name>
<sequence>MAPEDKIPENVATNVSSGEGDSPSSAQISNPAPTAQTNLDSVSQGKGERSLLLSRAQSFLQSPQISGQDIFSKRRFLREKGLHEAEIDTLLHDAPTSAPLIPPRTYPQPPPSNLPNLLLGLSRIFSWLAGGSAILIFIYYRFFLPRIAQSYMARHSLKNHHLALLRRLTTALSTFKETRAETWSVLPKADPWREISPYSKCSCIDDITSSFGDQEILLDTVPPVTMLRCGLADLSKGEGDEQKPTAEELFRYLEEKAPWLLSSGGLKYEQQLWELLSTCPLFSANPALSPAGGQGSQPPSRWSYTPPLPPDPSPVVKSLSSLKLVLPKDQLSKSSVLQGTLQAISEFTGYISTQVYMPYRSPANGVGIASNLGPIEEQLRREIRALKGLVLNRRSFMPTIPRTSAIAP</sequence>
<dbReference type="InterPro" id="IPR036388">
    <property type="entry name" value="WH-like_DNA-bd_sf"/>
</dbReference>
<proteinExistence type="predicted"/>
<dbReference type="Proteomes" id="UP000559027">
    <property type="component" value="Unassembled WGS sequence"/>
</dbReference>
<evidence type="ECO:0000259" key="3">
    <source>
        <dbReference type="Pfam" id="PF04695"/>
    </source>
</evidence>
<feature type="compositionally biased region" description="Polar residues" evidence="1">
    <location>
        <begin position="11"/>
        <end position="44"/>
    </location>
</feature>
<protein>
    <recommendedName>
        <fullName evidence="3">Peroxisome membrane anchor protein Pex14p N-terminal domain-containing protein</fullName>
    </recommendedName>
</protein>
<feature type="region of interest" description="Disordered" evidence="1">
    <location>
        <begin position="1"/>
        <end position="46"/>
    </location>
</feature>
<accession>A0A8H5LNK6</accession>
<organism evidence="4 5">
    <name type="scientific">Leucocoprinus leucothites</name>
    <dbReference type="NCBI Taxonomy" id="201217"/>
    <lineage>
        <taxon>Eukaryota</taxon>
        <taxon>Fungi</taxon>
        <taxon>Dikarya</taxon>
        <taxon>Basidiomycota</taxon>
        <taxon>Agaricomycotina</taxon>
        <taxon>Agaricomycetes</taxon>
        <taxon>Agaricomycetidae</taxon>
        <taxon>Agaricales</taxon>
        <taxon>Agaricineae</taxon>
        <taxon>Agaricaceae</taxon>
        <taxon>Leucocoprinus</taxon>
    </lineage>
</organism>
<gene>
    <name evidence="4" type="ORF">D9756_000746</name>
</gene>
<evidence type="ECO:0000313" key="5">
    <source>
        <dbReference type="Proteomes" id="UP000559027"/>
    </source>
</evidence>
<feature type="region of interest" description="Disordered" evidence="1">
    <location>
        <begin position="288"/>
        <end position="313"/>
    </location>
</feature>
<dbReference type="OrthoDB" id="441517at2759"/>
<reference evidence="4 5" key="1">
    <citation type="journal article" date="2020" name="ISME J.">
        <title>Uncovering the hidden diversity of litter-decomposition mechanisms in mushroom-forming fungi.</title>
        <authorList>
            <person name="Floudas D."/>
            <person name="Bentzer J."/>
            <person name="Ahren D."/>
            <person name="Johansson T."/>
            <person name="Persson P."/>
            <person name="Tunlid A."/>
        </authorList>
    </citation>
    <scope>NUCLEOTIDE SEQUENCE [LARGE SCALE GENOMIC DNA]</scope>
    <source>
        <strain evidence="4 5">CBS 146.42</strain>
    </source>
</reference>
<keyword evidence="2" id="KW-0812">Transmembrane</keyword>
<dbReference type="Pfam" id="PF04695">
    <property type="entry name" value="Pex14_N"/>
    <property type="match status" value="1"/>
</dbReference>
<dbReference type="Gene3D" id="1.10.10.10">
    <property type="entry name" value="Winged helix-like DNA-binding domain superfamily/Winged helix DNA-binding domain"/>
    <property type="match status" value="1"/>
</dbReference>
<feature type="transmembrane region" description="Helical" evidence="2">
    <location>
        <begin position="124"/>
        <end position="144"/>
    </location>
</feature>
<comment type="caution">
    <text evidence="4">The sequence shown here is derived from an EMBL/GenBank/DDBJ whole genome shotgun (WGS) entry which is preliminary data.</text>
</comment>
<evidence type="ECO:0000256" key="1">
    <source>
        <dbReference type="SAM" id="MobiDB-lite"/>
    </source>
</evidence>
<dbReference type="AlphaFoldDB" id="A0A8H5LNK6"/>
<evidence type="ECO:0000313" key="4">
    <source>
        <dbReference type="EMBL" id="KAF5363728.1"/>
    </source>
</evidence>
<keyword evidence="5" id="KW-1185">Reference proteome</keyword>
<feature type="domain" description="Peroxisome membrane anchor protein Pex14p N-terminal" evidence="3">
    <location>
        <begin position="49"/>
        <end position="92"/>
    </location>
</feature>
<dbReference type="InterPro" id="IPR006785">
    <property type="entry name" value="Pex14_N"/>
</dbReference>
<keyword evidence="2" id="KW-1133">Transmembrane helix</keyword>
<dbReference type="EMBL" id="JAACJO010000001">
    <property type="protein sequence ID" value="KAF5363728.1"/>
    <property type="molecule type" value="Genomic_DNA"/>
</dbReference>